<dbReference type="InterPro" id="IPR011951">
    <property type="entry name" value="HAD-SF_hydro_IA_YjjG/PynA"/>
</dbReference>
<dbReference type="InterPro" id="IPR023198">
    <property type="entry name" value="PGP-like_dom2"/>
</dbReference>
<dbReference type="InterPro" id="IPR023214">
    <property type="entry name" value="HAD_sf"/>
</dbReference>
<organism evidence="1 2">
    <name type="scientific">Porphyromonas crevioricanis</name>
    <dbReference type="NCBI Taxonomy" id="393921"/>
    <lineage>
        <taxon>Bacteria</taxon>
        <taxon>Pseudomonadati</taxon>
        <taxon>Bacteroidota</taxon>
        <taxon>Bacteroidia</taxon>
        <taxon>Bacteroidales</taxon>
        <taxon>Porphyromonadaceae</taxon>
        <taxon>Porphyromonas</taxon>
    </lineage>
</organism>
<dbReference type="PANTHER" id="PTHR47478">
    <property type="match status" value="1"/>
</dbReference>
<dbReference type="InterPro" id="IPR006439">
    <property type="entry name" value="HAD-SF_hydro_IA"/>
</dbReference>
<dbReference type="KEGG" id="pcre:NCTC12858_01421"/>
<keyword evidence="2" id="KW-1185">Reference proteome</keyword>
<dbReference type="Gene3D" id="1.10.150.240">
    <property type="entry name" value="Putative phosphatase, domain 2"/>
    <property type="match status" value="1"/>
</dbReference>
<dbReference type="Gene3D" id="3.40.50.1000">
    <property type="entry name" value="HAD superfamily/HAD-like"/>
    <property type="match status" value="1"/>
</dbReference>
<dbReference type="NCBIfam" id="TIGR02254">
    <property type="entry name" value="YjjG_YfnB"/>
    <property type="match status" value="1"/>
</dbReference>
<name>A0A2X4PL92_9PORP</name>
<dbReference type="InterPro" id="IPR036412">
    <property type="entry name" value="HAD-like_sf"/>
</dbReference>
<evidence type="ECO:0000313" key="1">
    <source>
        <dbReference type="EMBL" id="SQH73560.1"/>
    </source>
</evidence>
<dbReference type="Pfam" id="PF00702">
    <property type="entry name" value="Hydrolase"/>
    <property type="match status" value="1"/>
</dbReference>
<evidence type="ECO:0000313" key="2">
    <source>
        <dbReference type="Proteomes" id="UP000249300"/>
    </source>
</evidence>
<dbReference type="SFLD" id="SFLDS00003">
    <property type="entry name" value="Haloacid_Dehalogenase"/>
    <property type="match status" value="1"/>
</dbReference>
<dbReference type="InterPro" id="IPR052550">
    <property type="entry name" value="Pyrimidine_5'-ntase_YjjG"/>
</dbReference>
<accession>A0A2X4PL92</accession>
<gene>
    <name evidence="1" type="primary">yjjG</name>
    <name evidence="1" type="ORF">NCTC12858_01421</name>
</gene>
<dbReference type="PANTHER" id="PTHR47478:SF1">
    <property type="entry name" value="PYRIMIDINE 5'-NUCLEOTIDASE YJJG"/>
    <property type="match status" value="1"/>
</dbReference>
<dbReference type="Proteomes" id="UP000249300">
    <property type="component" value="Chromosome 1"/>
</dbReference>
<dbReference type="SFLD" id="SFLDG01129">
    <property type="entry name" value="C1.5:_HAD__Beta-PGM__Phosphata"/>
    <property type="match status" value="1"/>
</dbReference>
<proteinExistence type="predicted"/>
<sequence length="232" mass="27204">MIKTLFVDLDDTLWDTFDNNKESLKELYVARNWGQHFASFEAFFDSYYRINDCLWDEYRRGLIDKHTLTLNRFRKPLQGVIDPTDSEILQYNDDFLSRTAQKTRTCPGALEVMPYLHRYYKICIVSNGFREIQRAKLENSGLATYVDHMVLSEDVGINKPHKRIFDRALSCCSALREETLMIGDSWAADIVGAHNAKIASIWYNPYKLEMPQDEIRRPIHQVQQLTELLELL</sequence>
<dbReference type="EMBL" id="LS483447">
    <property type="protein sequence ID" value="SQH73560.1"/>
    <property type="molecule type" value="Genomic_DNA"/>
</dbReference>
<dbReference type="NCBIfam" id="TIGR01549">
    <property type="entry name" value="HAD-SF-IA-v1"/>
    <property type="match status" value="1"/>
</dbReference>
<dbReference type="AlphaFoldDB" id="A0A2X4PL92"/>
<reference evidence="1 2" key="1">
    <citation type="submission" date="2018-06" db="EMBL/GenBank/DDBJ databases">
        <authorList>
            <consortium name="Pathogen Informatics"/>
            <person name="Doyle S."/>
        </authorList>
    </citation>
    <scope>NUCLEOTIDE SEQUENCE [LARGE SCALE GENOMIC DNA]</scope>
    <source>
        <strain evidence="1 2">NCTC12858</strain>
    </source>
</reference>
<dbReference type="EC" id="3.1.3.5" evidence="1"/>
<dbReference type="RefSeq" id="WP_023940443.1">
    <property type="nucleotide sequence ID" value="NZ_LS483447.1"/>
</dbReference>
<dbReference type="SUPFAM" id="SSF56784">
    <property type="entry name" value="HAD-like"/>
    <property type="match status" value="1"/>
</dbReference>
<dbReference type="GO" id="GO:0008253">
    <property type="term" value="F:5'-nucleotidase activity"/>
    <property type="evidence" value="ECO:0007669"/>
    <property type="project" value="UniProtKB-EC"/>
</dbReference>
<keyword evidence="1" id="KW-0378">Hydrolase</keyword>
<protein>
    <submittedName>
        <fullName evidence="1">Pyrimidine 5'-nucleotidase YjjG</fullName>
        <ecNumber evidence="1">3.1.3.5</ecNumber>
    </submittedName>
</protein>